<dbReference type="GeneID" id="64659912"/>
<dbReference type="EMBL" id="JABBWK010000026">
    <property type="protein sequence ID" value="KAG1900594.1"/>
    <property type="molecule type" value="Genomic_DNA"/>
</dbReference>
<accession>A0AAD4E6J7</accession>
<keyword evidence="2" id="KW-1185">Reference proteome</keyword>
<organism evidence="1 2">
    <name type="scientific">Suillus fuscotomentosus</name>
    <dbReference type="NCBI Taxonomy" id="1912939"/>
    <lineage>
        <taxon>Eukaryota</taxon>
        <taxon>Fungi</taxon>
        <taxon>Dikarya</taxon>
        <taxon>Basidiomycota</taxon>
        <taxon>Agaricomycotina</taxon>
        <taxon>Agaricomycetes</taxon>
        <taxon>Agaricomycetidae</taxon>
        <taxon>Boletales</taxon>
        <taxon>Suillineae</taxon>
        <taxon>Suillaceae</taxon>
        <taxon>Suillus</taxon>
    </lineage>
</organism>
<gene>
    <name evidence="1" type="ORF">F5891DRAFT_1173047</name>
</gene>
<reference evidence="1" key="1">
    <citation type="journal article" date="2020" name="New Phytol.">
        <title>Comparative genomics reveals dynamic genome evolution in host specialist ectomycorrhizal fungi.</title>
        <authorList>
            <person name="Lofgren L.A."/>
            <person name="Nguyen N.H."/>
            <person name="Vilgalys R."/>
            <person name="Ruytinx J."/>
            <person name="Liao H.L."/>
            <person name="Branco S."/>
            <person name="Kuo A."/>
            <person name="LaButti K."/>
            <person name="Lipzen A."/>
            <person name="Andreopoulos W."/>
            <person name="Pangilinan J."/>
            <person name="Riley R."/>
            <person name="Hundley H."/>
            <person name="Na H."/>
            <person name="Barry K."/>
            <person name="Grigoriev I.V."/>
            <person name="Stajich J.E."/>
            <person name="Kennedy P.G."/>
        </authorList>
    </citation>
    <scope>NUCLEOTIDE SEQUENCE</scope>
    <source>
        <strain evidence="1">FC203</strain>
    </source>
</reference>
<name>A0AAD4E6J7_9AGAM</name>
<comment type="caution">
    <text evidence="1">The sequence shown here is derived from an EMBL/GenBank/DDBJ whole genome shotgun (WGS) entry which is preliminary data.</text>
</comment>
<dbReference type="AlphaFoldDB" id="A0AAD4E6J7"/>
<dbReference type="RefSeq" id="XP_041226170.1">
    <property type="nucleotide sequence ID" value="XM_041365614.1"/>
</dbReference>
<evidence type="ECO:0000313" key="1">
    <source>
        <dbReference type="EMBL" id="KAG1900594.1"/>
    </source>
</evidence>
<protein>
    <submittedName>
        <fullName evidence="1">Uncharacterized protein</fullName>
    </submittedName>
</protein>
<sequence length="236" mass="26653">MTSMFSSDPRTLGIVTTIVPSRIAPYIDAPEQAPDYLAMLTAPGILLHQLDLKISCICAIRHNLSVKRDRFARNLKRSEVRTKSDVALAVRLVTISEMAVRTLQIITPHIVYDLRAIASWSGIYLLDHKYYFALKGGLVPLEFLSDKRLTQQHVDFMTKLIGYPPQRWHFTLVREKAAEDEGYVYWAINGRNAEREAVERIKASTTGASEIYAIQLGGIDDKSERSQSGAELKQPY</sequence>
<proteinExistence type="predicted"/>
<evidence type="ECO:0000313" key="2">
    <source>
        <dbReference type="Proteomes" id="UP001195769"/>
    </source>
</evidence>
<dbReference type="Proteomes" id="UP001195769">
    <property type="component" value="Unassembled WGS sequence"/>
</dbReference>